<feature type="signal peptide" evidence="5">
    <location>
        <begin position="1"/>
        <end position="23"/>
    </location>
</feature>
<accession>A0A916N6F7</accession>
<organism evidence="8 9">
    <name type="scientific">Dyadobacter helix</name>
    <dbReference type="NCBI Taxonomy" id="2822344"/>
    <lineage>
        <taxon>Bacteria</taxon>
        <taxon>Pseudomonadati</taxon>
        <taxon>Bacteroidota</taxon>
        <taxon>Cytophagia</taxon>
        <taxon>Cytophagales</taxon>
        <taxon>Spirosomataceae</taxon>
        <taxon>Dyadobacter</taxon>
    </lineage>
</organism>
<evidence type="ECO:0000256" key="2">
    <source>
        <dbReference type="ARBA" id="ARBA00022525"/>
    </source>
</evidence>
<dbReference type="Pfam" id="PF18962">
    <property type="entry name" value="Por_Secre_tail"/>
    <property type="match status" value="1"/>
</dbReference>
<dbReference type="EMBL" id="CAJRAF010000002">
    <property type="protein sequence ID" value="CAG5003322.1"/>
    <property type="molecule type" value="Genomic_DNA"/>
</dbReference>
<dbReference type="GO" id="GO:0005576">
    <property type="term" value="C:extracellular region"/>
    <property type="evidence" value="ECO:0007669"/>
    <property type="project" value="UniProtKB-SubCell"/>
</dbReference>
<dbReference type="Gene3D" id="2.60.40.10">
    <property type="entry name" value="Immunoglobulins"/>
    <property type="match status" value="2"/>
</dbReference>
<evidence type="ECO:0000259" key="6">
    <source>
        <dbReference type="Pfam" id="PF17210"/>
    </source>
</evidence>
<dbReference type="NCBIfam" id="TIGR04183">
    <property type="entry name" value="Por_Secre_tail"/>
    <property type="match status" value="1"/>
</dbReference>
<dbReference type="InterPro" id="IPR033764">
    <property type="entry name" value="Sdr_B"/>
</dbReference>
<evidence type="ECO:0000259" key="7">
    <source>
        <dbReference type="Pfam" id="PF18962"/>
    </source>
</evidence>
<dbReference type="SUPFAM" id="SSF63825">
    <property type="entry name" value="YWTD domain"/>
    <property type="match status" value="1"/>
</dbReference>
<evidence type="ECO:0000313" key="8">
    <source>
        <dbReference type="EMBL" id="CAG5003322.1"/>
    </source>
</evidence>
<gene>
    <name evidence="8" type="ORF">DYBT9275_03127</name>
</gene>
<dbReference type="PANTHER" id="PTHR23303">
    <property type="entry name" value="CARBOXYPEPTIDASE REGULATORY REGION-CONTAINING"/>
    <property type="match status" value="1"/>
</dbReference>
<reference evidence="8" key="1">
    <citation type="submission" date="2021-04" db="EMBL/GenBank/DDBJ databases">
        <authorList>
            <person name="Rodrigo-Torres L."/>
            <person name="Arahal R. D."/>
            <person name="Lucena T."/>
        </authorList>
    </citation>
    <scope>NUCLEOTIDE SEQUENCE</scope>
    <source>
        <strain evidence="8">CECT 9275</strain>
    </source>
</reference>
<evidence type="ECO:0000256" key="4">
    <source>
        <dbReference type="SAM" id="MobiDB-lite"/>
    </source>
</evidence>
<keyword evidence="2" id="KW-0964">Secreted</keyword>
<name>A0A916N6F7_9BACT</name>
<dbReference type="Pfam" id="PF17210">
    <property type="entry name" value="SdrD_B"/>
    <property type="match status" value="1"/>
</dbReference>
<evidence type="ECO:0008006" key="10">
    <source>
        <dbReference type="Google" id="ProtNLM"/>
    </source>
</evidence>
<dbReference type="InterPro" id="IPR026444">
    <property type="entry name" value="Secre_tail"/>
</dbReference>
<evidence type="ECO:0000313" key="9">
    <source>
        <dbReference type="Proteomes" id="UP000680038"/>
    </source>
</evidence>
<protein>
    <recommendedName>
        <fullName evidence="10">T9SS type A sorting domain-containing protein</fullName>
    </recommendedName>
</protein>
<evidence type="ECO:0000256" key="1">
    <source>
        <dbReference type="ARBA" id="ARBA00004613"/>
    </source>
</evidence>
<proteinExistence type="predicted"/>
<dbReference type="InterPro" id="IPR013783">
    <property type="entry name" value="Ig-like_fold"/>
</dbReference>
<sequence>MKNHYFITLVLLAAGLPQIHSIAQITGQTWQDVNFNGVLDDTEATQAQVNVTAYDGQGKLITSAVTDGNGAYVLDVPPGQRVRLNFINLPEGMVPVAGNSQILFATAPAQISLPFYNPTRFAGSKPRAVQAVYGLGNLDNKSLDALSSLVSYPAYAADTVKYAALAPFKQTGSVWGLAYDRARQVLFSAAIAKRLGALGTEGSGGIYITDSKSGDTRPFINLDALGFSTGNDQLRRDLSSDWAIAGHDSLMFSQVGKVGLGGLDISDDSRFLYTINLYDKHLYRITLKSSPNPQPSAPTPTLITRFPLPATSLKGGEARPFAVKYYNGKVYVGMVCDAQLSQKAEDLHAYVYMIEADEADPSKTKFKELTHFSLNYTRGVLDYGVTGWYPWTDNYLETVVLGQSGWMIYPQPILADIEFDTDGSMIVSMMDRLGHQTADVQLYRPDVTGSFLTARGLSGGDVLRLGKARNNFQIEQNGQAGARVSAGRSNGEGPGGGEFYRDDSFTSAGITWHHETAAGGLAILPDANSLLVSVREPDRSVTGGVKWFDNETGALTGALSVFPGGMKPGYFWKSNNVGDIELITELPETEIGDRVWIDNDGDGLQGADEPALPGITLQLYRNNELIGTTVSDENGTYHFNKQNVKETITSRTAYEVRIPFKQETGVLNPTATRQGSVAGIDNDAVSDPQGYAVMAFSTANPGEHIQHLDAGFQCSDKPRISSKMTCLNNQVQVSLTGHHETQRYDLVENDYYNGKTIYATANAIQADGLVAEKALPESGSYQATLRVYAPSGCYSDHFISTIDQPGCAFIPDNLSLKDPYSIAVYPNPSSGPIQLAYRGGASEGVLRIQITDKTGRVIETRTATLNNGYYLDRANVSKQPAGTYLITVKEGNRKTTKTIVNP</sequence>
<evidence type="ECO:0000256" key="3">
    <source>
        <dbReference type="ARBA" id="ARBA00022729"/>
    </source>
</evidence>
<comment type="caution">
    <text evidence="8">The sequence shown here is derived from an EMBL/GenBank/DDBJ whole genome shotgun (WGS) entry which is preliminary data.</text>
</comment>
<keyword evidence="3 5" id="KW-0732">Signal</keyword>
<dbReference type="RefSeq" id="WP_215239668.1">
    <property type="nucleotide sequence ID" value="NZ_CAJRAF010000002.1"/>
</dbReference>
<dbReference type="SUPFAM" id="SSF117074">
    <property type="entry name" value="Hypothetical protein PA1324"/>
    <property type="match status" value="2"/>
</dbReference>
<comment type="subcellular location">
    <subcellularLocation>
        <location evidence="1">Secreted</location>
    </subcellularLocation>
</comment>
<feature type="domain" description="SD-repeat containing protein B" evidence="6">
    <location>
        <begin position="590"/>
        <end position="711"/>
    </location>
</feature>
<feature type="domain" description="Secretion system C-terminal sorting" evidence="7">
    <location>
        <begin position="824"/>
        <end position="899"/>
    </location>
</feature>
<feature type="region of interest" description="Disordered" evidence="4">
    <location>
        <begin position="476"/>
        <end position="500"/>
    </location>
</feature>
<dbReference type="PANTHER" id="PTHR23303:SF15">
    <property type="entry name" value="COLOSSIN-A"/>
    <property type="match status" value="1"/>
</dbReference>
<keyword evidence="9" id="KW-1185">Reference proteome</keyword>
<feature type="chain" id="PRO_5037805819" description="T9SS type A sorting domain-containing protein" evidence="5">
    <location>
        <begin position="24"/>
        <end position="902"/>
    </location>
</feature>
<dbReference type="InterPro" id="IPR051417">
    <property type="entry name" value="SDr/BOS_complex"/>
</dbReference>
<evidence type="ECO:0000256" key="5">
    <source>
        <dbReference type="SAM" id="SignalP"/>
    </source>
</evidence>
<dbReference type="Proteomes" id="UP000680038">
    <property type="component" value="Unassembled WGS sequence"/>
</dbReference>
<dbReference type="AlphaFoldDB" id="A0A916N6F7"/>